<feature type="compositionally biased region" description="Basic and acidic residues" evidence="1">
    <location>
        <begin position="746"/>
        <end position="757"/>
    </location>
</feature>
<feature type="compositionally biased region" description="Low complexity" evidence="1">
    <location>
        <begin position="479"/>
        <end position="503"/>
    </location>
</feature>
<dbReference type="Proteomes" id="UP001596203">
    <property type="component" value="Unassembled WGS sequence"/>
</dbReference>
<feature type="compositionally biased region" description="Basic and acidic residues" evidence="1">
    <location>
        <begin position="810"/>
        <end position="835"/>
    </location>
</feature>
<feature type="transmembrane region" description="Helical" evidence="2">
    <location>
        <begin position="119"/>
        <end position="141"/>
    </location>
</feature>
<keyword evidence="2" id="KW-1133">Transmembrane helix</keyword>
<reference evidence="4" key="1">
    <citation type="journal article" date="2019" name="Int. J. Syst. Evol. Microbiol.">
        <title>The Global Catalogue of Microorganisms (GCM) 10K type strain sequencing project: providing services to taxonomists for standard genome sequencing and annotation.</title>
        <authorList>
            <consortium name="The Broad Institute Genomics Platform"/>
            <consortium name="The Broad Institute Genome Sequencing Center for Infectious Disease"/>
            <person name="Wu L."/>
            <person name="Ma J."/>
        </authorList>
    </citation>
    <scope>NUCLEOTIDE SEQUENCE [LARGE SCALE GENOMIC DNA]</scope>
    <source>
        <strain evidence="4">ZS-35-S2</strain>
    </source>
</reference>
<keyword evidence="2" id="KW-0472">Membrane</keyword>
<feature type="compositionally biased region" description="Basic residues" evidence="1">
    <location>
        <begin position="862"/>
        <end position="873"/>
    </location>
</feature>
<feature type="region of interest" description="Disordered" evidence="1">
    <location>
        <begin position="401"/>
        <end position="873"/>
    </location>
</feature>
<feature type="compositionally biased region" description="Basic and acidic residues" evidence="1">
    <location>
        <begin position="696"/>
        <end position="719"/>
    </location>
</feature>
<gene>
    <name evidence="3" type="ORF">ACFP2T_25845</name>
</gene>
<feature type="transmembrane region" description="Helical" evidence="2">
    <location>
        <begin position="196"/>
        <end position="216"/>
    </location>
</feature>
<evidence type="ECO:0000313" key="4">
    <source>
        <dbReference type="Proteomes" id="UP001596203"/>
    </source>
</evidence>
<sequence>MAFRTWGKVLLAALGVGVVSGAGQLGIAYGLGLVRFNRTFDAVTANQWPAQRVWVGWFAMVAAVTGALIADRLARRYDLPTTPGVQAATAAAAALGALVVAPLSMQPARTAQVASADPVVSVGVIAALGAGIGFVAALAVLVQRPIRWNVGAVVAAVWFLAVLSVMPSLGPDDPLPAVRLGVLDPSWLGAGTAQRLAVVTMPALALVIGALAGALARSRGLPMPAVASCGVAGPALLALAYLVAGPGNSSDGYQAAPYWGALIAVAAGGLGSVLAAMARWPLTTAGTPEPGEPTPTVDTTSPATTTATGVTIDEPSPATTWQFRPIADDATEPGDNPGTAHGQLGDSDTRSFGTVADIPAPRLSTEQQPVVSDQPVGSDHSAATDRISDIQWPLADRYGPVGGFGSATGRADFGTPHAEPGKPQDEPATRPDNPVTGAAGLGGSPAGGSAPAEFSTGWSGVRRLRTEDFWPTESPADKAPPTETTPRAEATTRAAAAPAEATPPAAPPPVVPGRAVPPPVIPGPATPPPVIPGPAAPPPVARPAATPSPITTPPTAPPPVTARGTAPSPVSGRSTAPPPVGGSDAGSPGRDGRVNDEPSDEASTVSPAATARPRGDEQSIPSVPTRTDDSWDAFAPSSRPRSDRDTTPTWSFHQSIELGDDQAPISTYRAPATRADAERPNGAPASPSHATLPEPGRTEPGRTETGRTETGRRETDRIDPGQTDSGQTDSGHAHRGGSDGFGADATRTDLEAAEGSRPEATSDQDTTPAGTGDPVTSTGRIRRGLFRRNRSGAQSAPEQSRATDTGPAEPKQREPKQREPKGRNRTDEPVPARDEEYVEWVSGLSEPDPATDDLSRESGVRRSLRSTGRHHAD</sequence>
<feature type="transmembrane region" description="Helical" evidence="2">
    <location>
        <begin position="256"/>
        <end position="278"/>
    </location>
</feature>
<evidence type="ECO:0000256" key="2">
    <source>
        <dbReference type="SAM" id="Phobius"/>
    </source>
</evidence>
<feature type="compositionally biased region" description="Pro residues" evidence="1">
    <location>
        <begin position="550"/>
        <end position="560"/>
    </location>
</feature>
<evidence type="ECO:0000256" key="1">
    <source>
        <dbReference type="SAM" id="MobiDB-lite"/>
    </source>
</evidence>
<keyword evidence="2" id="KW-0812">Transmembrane</keyword>
<name>A0ABW1KDI2_9ACTN</name>
<feature type="compositionally biased region" description="Polar residues" evidence="1">
    <location>
        <begin position="759"/>
        <end position="778"/>
    </location>
</feature>
<feature type="transmembrane region" description="Helical" evidence="2">
    <location>
        <begin position="85"/>
        <end position="104"/>
    </location>
</feature>
<dbReference type="RefSeq" id="WP_377425745.1">
    <property type="nucleotide sequence ID" value="NZ_JBHSPR010000020.1"/>
</dbReference>
<keyword evidence="4" id="KW-1185">Reference proteome</keyword>
<organism evidence="3 4">
    <name type="scientific">Plantactinospora solaniradicis</name>
    <dbReference type="NCBI Taxonomy" id="1723736"/>
    <lineage>
        <taxon>Bacteria</taxon>
        <taxon>Bacillati</taxon>
        <taxon>Actinomycetota</taxon>
        <taxon>Actinomycetes</taxon>
        <taxon>Micromonosporales</taxon>
        <taxon>Micromonosporaceae</taxon>
        <taxon>Plantactinospora</taxon>
    </lineage>
</organism>
<dbReference type="EMBL" id="JBHSPR010000020">
    <property type="protein sequence ID" value="MFC6019620.1"/>
    <property type="molecule type" value="Genomic_DNA"/>
</dbReference>
<feature type="transmembrane region" description="Helical" evidence="2">
    <location>
        <begin position="223"/>
        <end position="244"/>
    </location>
</feature>
<feature type="region of interest" description="Disordered" evidence="1">
    <location>
        <begin position="284"/>
        <end position="382"/>
    </location>
</feature>
<comment type="caution">
    <text evidence="3">The sequence shown here is derived from an EMBL/GenBank/DDBJ whole genome shotgun (WGS) entry which is preliminary data.</text>
</comment>
<evidence type="ECO:0008006" key="5">
    <source>
        <dbReference type="Google" id="ProtNLM"/>
    </source>
</evidence>
<feature type="compositionally biased region" description="Basic residues" evidence="1">
    <location>
        <begin position="780"/>
        <end position="790"/>
    </location>
</feature>
<feature type="compositionally biased region" description="Basic and acidic residues" evidence="1">
    <location>
        <begin position="419"/>
        <end position="429"/>
    </location>
</feature>
<feature type="transmembrane region" description="Helical" evidence="2">
    <location>
        <begin position="54"/>
        <end position="73"/>
    </location>
</feature>
<feature type="compositionally biased region" description="Polar residues" evidence="1">
    <location>
        <begin position="793"/>
        <end position="803"/>
    </location>
</feature>
<feature type="compositionally biased region" description="Pro residues" evidence="1">
    <location>
        <begin position="504"/>
        <end position="541"/>
    </location>
</feature>
<evidence type="ECO:0000313" key="3">
    <source>
        <dbReference type="EMBL" id="MFC6019620.1"/>
    </source>
</evidence>
<accession>A0ABW1KDI2</accession>
<feature type="transmembrane region" description="Helical" evidence="2">
    <location>
        <begin position="148"/>
        <end position="166"/>
    </location>
</feature>
<proteinExistence type="predicted"/>
<feature type="compositionally biased region" description="Low complexity" evidence="1">
    <location>
        <begin position="284"/>
        <end position="311"/>
    </location>
</feature>
<protein>
    <recommendedName>
        <fullName evidence="5">MFS transporter</fullName>
    </recommendedName>
</protein>